<evidence type="ECO:0000313" key="1">
    <source>
        <dbReference type="EMBL" id="MDB2000445.1"/>
    </source>
</evidence>
<organism evidence="1 2">
    <name type="scientific">Clostridium symbiosum</name>
    <name type="common">Bacteroides symbiosus</name>
    <dbReference type="NCBI Taxonomy" id="1512"/>
    <lineage>
        <taxon>Bacteria</taxon>
        <taxon>Bacillati</taxon>
        <taxon>Bacillota</taxon>
        <taxon>Clostridia</taxon>
        <taxon>Lachnospirales</taxon>
        <taxon>Lachnospiraceae</taxon>
        <taxon>Otoolea</taxon>
    </lineage>
</organism>
<dbReference type="RefSeq" id="WP_272122598.1">
    <property type="nucleotide sequence ID" value="NZ_JAQLGH010000021.1"/>
</dbReference>
<gene>
    <name evidence="1" type="ORF">PM006_09555</name>
</gene>
<dbReference type="AlphaFoldDB" id="A0AAW6AXV7"/>
<accession>A0AAW6AXV7</accession>
<sequence length="44" mass="5007">MSKPDGYKITLLKLYDWDSPRTSILTGLKRLGKDIPIIAKDEES</sequence>
<comment type="caution">
    <text evidence="1">The sequence shown here is derived from an EMBL/GenBank/DDBJ whole genome shotgun (WGS) entry which is preliminary data.</text>
</comment>
<evidence type="ECO:0000313" key="2">
    <source>
        <dbReference type="Proteomes" id="UP001300871"/>
    </source>
</evidence>
<dbReference type="EMBL" id="JAQLGM010000020">
    <property type="protein sequence ID" value="MDB2000445.1"/>
    <property type="molecule type" value="Genomic_DNA"/>
</dbReference>
<protein>
    <submittedName>
        <fullName evidence="1">Uncharacterized protein</fullName>
    </submittedName>
</protein>
<dbReference type="Proteomes" id="UP001300871">
    <property type="component" value="Unassembled WGS sequence"/>
</dbReference>
<name>A0AAW6AXV7_CLOSY</name>
<proteinExistence type="predicted"/>
<reference evidence="1" key="1">
    <citation type="submission" date="2023-01" db="EMBL/GenBank/DDBJ databases">
        <title>Human gut microbiome strain richness.</title>
        <authorList>
            <person name="Chen-Liaw A."/>
        </authorList>
    </citation>
    <scope>NUCLEOTIDE SEQUENCE</scope>
    <source>
        <strain evidence="1">B1_m1001713B170214d0_201011</strain>
    </source>
</reference>